<dbReference type="CDD" id="cd05826">
    <property type="entry name" value="Sortase_B"/>
    <property type="match status" value="1"/>
</dbReference>
<keyword evidence="1 2" id="KW-0378">Hydrolase</keyword>
<evidence type="ECO:0000313" key="3">
    <source>
        <dbReference type="Proteomes" id="UP001481872"/>
    </source>
</evidence>
<dbReference type="NCBIfam" id="TIGR03064">
    <property type="entry name" value="sortase_srtB"/>
    <property type="match status" value="1"/>
</dbReference>
<sequence>MNNKVVKGLQLILVLVLVFSLGKIGLYYKDQHVYDRNEARIAEKYREGEKAGVEDAHKAAAEKIAALKKDYPDLVAWIEIPGTPLSLPVVQGKDNDYYLNHDIEKSRNALGVPFMDYRNKADFSDQNTIIYGHRVKNGKVFHPLLSYEDPAFVKTAPKIVVDTEKGRKVYEIFAAYKANPYEDFRSVQYEGQRLAAFRTRLETKNILKGPLRWQGEKIVTLQTCSEKEERMVLHGRLVEEK</sequence>
<dbReference type="InterPro" id="IPR005754">
    <property type="entry name" value="Sortase"/>
</dbReference>
<name>A0ABV1J7B1_9FIRM</name>
<reference evidence="2 3" key="1">
    <citation type="submission" date="2024-04" db="EMBL/GenBank/DDBJ databases">
        <title>Human intestinal bacterial collection.</title>
        <authorList>
            <person name="Pauvert C."/>
            <person name="Hitch T.C.A."/>
            <person name="Clavel T."/>
        </authorList>
    </citation>
    <scope>NUCLEOTIDE SEQUENCE [LARGE SCALE GENOMIC DNA]</scope>
    <source>
        <strain evidence="2 3">CLA-SR-H026</strain>
    </source>
</reference>
<dbReference type="SUPFAM" id="SSF63817">
    <property type="entry name" value="Sortase"/>
    <property type="match status" value="1"/>
</dbReference>
<proteinExistence type="predicted"/>
<dbReference type="Pfam" id="PF04203">
    <property type="entry name" value="Sortase"/>
    <property type="match status" value="1"/>
</dbReference>
<protein>
    <submittedName>
        <fullName evidence="2">Class B sortase</fullName>
        <ecNumber evidence="2">3.4.22.71</ecNumber>
    </submittedName>
</protein>
<dbReference type="InterPro" id="IPR023365">
    <property type="entry name" value="Sortase_dom-sf"/>
</dbReference>
<comment type="caution">
    <text evidence="2">The sequence shown here is derived from an EMBL/GenBank/DDBJ whole genome shotgun (WGS) entry which is preliminary data.</text>
</comment>
<dbReference type="GO" id="GO:0016787">
    <property type="term" value="F:hydrolase activity"/>
    <property type="evidence" value="ECO:0007669"/>
    <property type="project" value="UniProtKB-KW"/>
</dbReference>
<gene>
    <name evidence="2" type="primary">srtB</name>
    <name evidence="2" type="ORF">AAA081_07315</name>
</gene>
<dbReference type="Proteomes" id="UP001481872">
    <property type="component" value="Unassembled WGS sequence"/>
</dbReference>
<evidence type="ECO:0000313" key="2">
    <source>
        <dbReference type="EMBL" id="MEQ3354096.1"/>
    </source>
</evidence>
<keyword evidence="3" id="KW-1185">Reference proteome</keyword>
<evidence type="ECO:0000256" key="1">
    <source>
        <dbReference type="ARBA" id="ARBA00022801"/>
    </source>
</evidence>
<dbReference type="EMBL" id="JBBNPS010000022">
    <property type="protein sequence ID" value="MEQ3354096.1"/>
    <property type="molecule type" value="Genomic_DNA"/>
</dbReference>
<accession>A0ABV1J7B1</accession>
<dbReference type="RefSeq" id="WP_148474365.1">
    <property type="nucleotide sequence ID" value="NZ_JAOQJD010000016.1"/>
</dbReference>
<organism evidence="2 3">
    <name type="scientific">Aedoeadaptatus acetigenes</name>
    <dbReference type="NCBI Taxonomy" id="2981723"/>
    <lineage>
        <taxon>Bacteria</taxon>
        <taxon>Bacillati</taxon>
        <taxon>Bacillota</taxon>
        <taxon>Tissierellia</taxon>
        <taxon>Tissierellales</taxon>
        <taxon>Peptoniphilaceae</taxon>
        <taxon>Aedoeadaptatus</taxon>
    </lineage>
</organism>
<dbReference type="EC" id="3.4.22.71" evidence="2"/>
<dbReference type="Gene3D" id="2.40.260.10">
    <property type="entry name" value="Sortase"/>
    <property type="match status" value="1"/>
</dbReference>
<dbReference type="InterPro" id="IPR009835">
    <property type="entry name" value="SrtB"/>
</dbReference>